<sequence>MALFLAALGVFVLVDAAGLQAGLSQRGPVGPKAVPVVVGALLVVTAVLLARDVLRGGRGEPEGGEDVDLSHRSDWRAMLLLSAAFLANIALIERVGWPISGAVLFFGCAYALGSRHFVRDPVIALALSIGTWYLFAVGLGIGLPVGILKGIL</sequence>
<keyword evidence="1" id="KW-1133">Transmembrane helix</keyword>
<keyword evidence="1" id="KW-0812">Transmembrane</keyword>
<proteinExistence type="predicted"/>
<dbReference type="AlphaFoldDB" id="A0A367F890"/>
<evidence type="ECO:0000313" key="4">
    <source>
        <dbReference type="Proteomes" id="UP000253094"/>
    </source>
</evidence>
<gene>
    <name evidence="3" type="ORF">DQ384_31005</name>
</gene>
<evidence type="ECO:0000313" key="3">
    <source>
        <dbReference type="EMBL" id="RCG25935.1"/>
    </source>
</evidence>
<evidence type="ECO:0000259" key="2">
    <source>
        <dbReference type="Pfam" id="PF07331"/>
    </source>
</evidence>
<dbReference type="OrthoDB" id="5119225at2"/>
<organism evidence="3 4">
    <name type="scientific">Sphaerisporangium album</name>
    <dbReference type="NCBI Taxonomy" id="509200"/>
    <lineage>
        <taxon>Bacteria</taxon>
        <taxon>Bacillati</taxon>
        <taxon>Actinomycetota</taxon>
        <taxon>Actinomycetes</taxon>
        <taxon>Streptosporangiales</taxon>
        <taxon>Streptosporangiaceae</taxon>
        <taxon>Sphaerisporangium</taxon>
    </lineage>
</organism>
<reference evidence="3 4" key="1">
    <citation type="submission" date="2018-06" db="EMBL/GenBank/DDBJ databases">
        <title>Sphaerisporangium craniellae sp. nov., isolated from a marine sponge in the South China Sea.</title>
        <authorList>
            <person name="Li L."/>
        </authorList>
    </citation>
    <scope>NUCLEOTIDE SEQUENCE [LARGE SCALE GENOMIC DNA]</scope>
    <source>
        <strain evidence="3 4">CCTCC AA 208026</strain>
    </source>
</reference>
<dbReference type="InterPro" id="IPR009936">
    <property type="entry name" value="DUF1468"/>
</dbReference>
<dbReference type="Pfam" id="PF07331">
    <property type="entry name" value="TctB"/>
    <property type="match status" value="1"/>
</dbReference>
<protein>
    <submittedName>
        <fullName evidence="3">Tripartite tricarboxylate transporter TctB family protein</fullName>
    </submittedName>
</protein>
<comment type="caution">
    <text evidence="3">The sequence shown here is derived from an EMBL/GenBank/DDBJ whole genome shotgun (WGS) entry which is preliminary data.</text>
</comment>
<accession>A0A367F890</accession>
<name>A0A367F890_9ACTN</name>
<feature type="transmembrane region" description="Helical" evidence="1">
    <location>
        <begin position="125"/>
        <end position="147"/>
    </location>
</feature>
<feature type="transmembrane region" description="Helical" evidence="1">
    <location>
        <begin position="97"/>
        <end position="113"/>
    </location>
</feature>
<dbReference type="EMBL" id="QOIL01000021">
    <property type="protein sequence ID" value="RCG25935.1"/>
    <property type="molecule type" value="Genomic_DNA"/>
</dbReference>
<evidence type="ECO:0000256" key="1">
    <source>
        <dbReference type="SAM" id="Phobius"/>
    </source>
</evidence>
<feature type="domain" description="DUF1468" evidence="2">
    <location>
        <begin position="2"/>
        <end position="144"/>
    </location>
</feature>
<feature type="transmembrane region" description="Helical" evidence="1">
    <location>
        <begin position="75"/>
        <end position="91"/>
    </location>
</feature>
<dbReference type="Proteomes" id="UP000253094">
    <property type="component" value="Unassembled WGS sequence"/>
</dbReference>
<keyword evidence="1" id="KW-0472">Membrane</keyword>
<feature type="transmembrane region" description="Helical" evidence="1">
    <location>
        <begin position="36"/>
        <end position="54"/>
    </location>
</feature>
<keyword evidence="4" id="KW-1185">Reference proteome</keyword>